<feature type="compositionally biased region" description="Basic and acidic residues" evidence="1">
    <location>
        <begin position="76"/>
        <end position="85"/>
    </location>
</feature>
<feature type="region of interest" description="Disordered" evidence="1">
    <location>
        <begin position="1"/>
        <end position="85"/>
    </location>
</feature>
<dbReference type="EMBL" id="OX459948">
    <property type="protein sequence ID" value="CAI9155063.1"/>
    <property type="molecule type" value="Genomic_DNA"/>
</dbReference>
<feature type="compositionally biased region" description="Pro residues" evidence="1">
    <location>
        <begin position="28"/>
        <end position="51"/>
    </location>
</feature>
<feature type="region of interest" description="Disordered" evidence="1">
    <location>
        <begin position="214"/>
        <end position="253"/>
    </location>
</feature>
<evidence type="ECO:0000256" key="1">
    <source>
        <dbReference type="SAM" id="MobiDB-lite"/>
    </source>
</evidence>
<feature type="compositionally biased region" description="Basic and acidic residues" evidence="1">
    <location>
        <begin position="158"/>
        <end position="170"/>
    </location>
</feature>
<organism evidence="2 3">
    <name type="scientific">Rangifer tarandus platyrhynchus</name>
    <name type="common">Svalbard reindeer</name>
    <dbReference type="NCBI Taxonomy" id="3082113"/>
    <lineage>
        <taxon>Eukaryota</taxon>
        <taxon>Metazoa</taxon>
        <taxon>Chordata</taxon>
        <taxon>Craniata</taxon>
        <taxon>Vertebrata</taxon>
        <taxon>Euteleostomi</taxon>
        <taxon>Mammalia</taxon>
        <taxon>Eutheria</taxon>
        <taxon>Laurasiatheria</taxon>
        <taxon>Artiodactyla</taxon>
        <taxon>Ruminantia</taxon>
        <taxon>Pecora</taxon>
        <taxon>Cervidae</taxon>
        <taxon>Odocoileinae</taxon>
        <taxon>Rangifer</taxon>
    </lineage>
</organism>
<evidence type="ECO:0000313" key="2">
    <source>
        <dbReference type="EMBL" id="CAI9155063.1"/>
    </source>
</evidence>
<protein>
    <submittedName>
        <fullName evidence="2">Uncharacterized protein</fullName>
    </submittedName>
</protein>
<gene>
    <name evidence="2" type="ORF">MRATA1EN1_LOCUS4025</name>
</gene>
<keyword evidence="3" id="KW-1185">Reference proteome</keyword>
<reference evidence="2" key="1">
    <citation type="submission" date="2023-04" db="EMBL/GenBank/DDBJ databases">
        <authorList>
            <consortium name="ELIXIR-Norway"/>
        </authorList>
    </citation>
    <scope>NUCLEOTIDE SEQUENCE [LARGE SCALE GENOMIC DNA]</scope>
</reference>
<evidence type="ECO:0000313" key="3">
    <source>
        <dbReference type="Proteomes" id="UP001176941"/>
    </source>
</evidence>
<name>A0ABN8Y0C7_RANTA</name>
<proteinExistence type="predicted"/>
<feature type="region of interest" description="Disordered" evidence="1">
    <location>
        <begin position="135"/>
        <end position="171"/>
    </location>
</feature>
<accession>A0ABN8Y0C7</accession>
<dbReference type="Proteomes" id="UP001176941">
    <property type="component" value="Chromosome 12"/>
</dbReference>
<sequence>MTRALVGKGPRQEMKEMVLLGTARRPPRQPPSPASPPPSPPAVRSPLPAPSLPRSQSPAWETADVLVSNGGSEESWEQRVDFREESTPKSSGWESVWVFGIQQINLLPSTVRSGGFYLSPPSVIAHVLWYRRAPGQSDPDRPERGRVITRAGHQGARSRRESPRQKHWPLDQHSLPFTPFAAVFWMDLSPAAPSPGPPVPLHWLDFRCEPKEELHSGGQPVVRVPGWTGSLSDRREPRSPLEQGPSPPPLHHPLPFAVLTGFLQAARCVQRPLHHDEL</sequence>